<protein>
    <recommendedName>
        <fullName evidence="5">Heme-binding protein</fullName>
    </recommendedName>
</protein>
<dbReference type="SUPFAM" id="SSF143744">
    <property type="entry name" value="GlcG-like"/>
    <property type="match status" value="1"/>
</dbReference>
<gene>
    <name evidence="1" type="ORF">G3435_11900</name>
    <name evidence="2" type="ORF">G3436_02355</name>
</gene>
<dbReference type="EMBL" id="JAAHBU010000025">
    <property type="protein sequence ID" value="NER62950.1"/>
    <property type="molecule type" value="Genomic_DNA"/>
</dbReference>
<sequence length="138" mass="14280">MFSRQVLAQADVERMMGNAVATAHANGWAVCIAIVDEGGHLMAFKRLDDAPPSSIAIAIEKAKCAALSRRESKHLEDMINGGRAAFLSTQSLCGMLEGGVPARVDGHVVAAVGVSGVTPEQDARVAHMGVAALVECAA</sequence>
<dbReference type="RefSeq" id="WP_163940877.1">
    <property type="nucleotide sequence ID" value="NZ_JAAHBU010000025.1"/>
</dbReference>
<keyword evidence="4" id="KW-1185">Reference proteome</keyword>
<accession>A0A6B3NRS7</accession>
<dbReference type="PANTHER" id="PTHR34309">
    <property type="entry name" value="SLR1406 PROTEIN"/>
    <property type="match status" value="1"/>
</dbReference>
<dbReference type="Pfam" id="PF03928">
    <property type="entry name" value="HbpS-like"/>
    <property type="match status" value="1"/>
</dbReference>
<dbReference type="InterPro" id="IPR038084">
    <property type="entry name" value="PduO/GlcC-like_sf"/>
</dbReference>
<dbReference type="InterPro" id="IPR052517">
    <property type="entry name" value="GlcG_carb_metab_protein"/>
</dbReference>
<evidence type="ECO:0000313" key="4">
    <source>
        <dbReference type="Proteomes" id="UP000482634"/>
    </source>
</evidence>
<dbReference type="Proteomes" id="UP000480410">
    <property type="component" value="Unassembled WGS sequence"/>
</dbReference>
<name>A0A6B3NRS7_9PSED</name>
<dbReference type="PANTHER" id="PTHR34309:SF1">
    <property type="entry name" value="PROTEIN GLCG"/>
    <property type="match status" value="1"/>
</dbReference>
<evidence type="ECO:0000313" key="2">
    <source>
        <dbReference type="EMBL" id="NER62950.1"/>
    </source>
</evidence>
<reference evidence="3 4" key="1">
    <citation type="submission" date="2020-02" db="EMBL/GenBank/DDBJ databases">
        <title>Broccoli isolated Pseudomonas sp.</title>
        <authorList>
            <person name="Fujikawa T."/>
            <person name="Sawada H."/>
        </authorList>
    </citation>
    <scope>NUCLEOTIDE SEQUENCE [LARGE SCALE GENOMIC DNA]</scope>
    <source>
        <strain evidence="2 4">MAFF212427</strain>
        <strain evidence="1 3">MAFF212428</strain>
    </source>
</reference>
<dbReference type="InterPro" id="IPR005624">
    <property type="entry name" value="PduO/GlcC-like"/>
</dbReference>
<evidence type="ECO:0000313" key="3">
    <source>
        <dbReference type="Proteomes" id="UP000480410"/>
    </source>
</evidence>
<organism evidence="2 4">
    <name type="scientific">Pseudomonas brassicae</name>
    <dbReference type="NCBI Taxonomy" id="2708063"/>
    <lineage>
        <taxon>Bacteria</taxon>
        <taxon>Pseudomonadati</taxon>
        <taxon>Pseudomonadota</taxon>
        <taxon>Gammaproteobacteria</taxon>
        <taxon>Pseudomonadales</taxon>
        <taxon>Pseudomonadaceae</taxon>
        <taxon>Pseudomonas</taxon>
    </lineage>
</organism>
<proteinExistence type="predicted"/>
<comment type="caution">
    <text evidence="2">The sequence shown here is derived from an EMBL/GenBank/DDBJ whole genome shotgun (WGS) entry which is preliminary data.</text>
</comment>
<dbReference type="EMBL" id="JAAHBV010000242">
    <property type="protein sequence ID" value="NER60503.1"/>
    <property type="molecule type" value="Genomic_DNA"/>
</dbReference>
<dbReference type="AlphaFoldDB" id="A0A6B3NRS7"/>
<evidence type="ECO:0000313" key="1">
    <source>
        <dbReference type="EMBL" id="NER60503.1"/>
    </source>
</evidence>
<dbReference type="Gene3D" id="3.30.450.150">
    <property type="entry name" value="Haem-degrading domain"/>
    <property type="match status" value="1"/>
</dbReference>
<evidence type="ECO:0008006" key="5">
    <source>
        <dbReference type="Google" id="ProtNLM"/>
    </source>
</evidence>
<dbReference type="Proteomes" id="UP000482634">
    <property type="component" value="Unassembled WGS sequence"/>
</dbReference>
<accession>A0A6M0CVU4</accession>